<dbReference type="InterPro" id="IPR032466">
    <property type="entry name" value="Metal_Hydrolase"/>
</dbReference>
<dbReference type="STRING" id="864069.MicloDRAFT_00031450"/>
<gene>
    <name evidence="1" type="ORF">MicloDRAFT_00031450</name>
</gene>
<dbReference type="PANTHER" id="PTHR10443">
    <property type="entry name" value="MICROSOMAL DIPEPTIDASE"/>
    <property type="match status" value="1"/>
</dbReference>
<dbReference type="OrthoDB" id="9804920at2"/>
<dbReference type="SUPFAM" id="SSF51556">
    <property type="entry name" value="Metallo-dependent hydrolases"/>
    <property type="match status" value="1"/>
</dbReference>
<dbReference type="InterPro" id="IPR008257">
    <property type="entry name" value="Pept_M19"/>
</dbReference>
<dbReference type="PATRIC" id="fig|864069.3.peg.3415"/>
<dbReference type="HOGENOM" id="CLU_031404_2_1_5"/>
<dbReference type="Proteomes" id="UP000003947">
    <property type="component" value="Unassembled WGS sequence"/>
</dbReference>
<dbReference type="AlphaFoldDB" id="I4YRK4"/>
<dbReference type="InterPro" id="IPR000180">
    <property type="entry name" value="Dipep_AS"/>
</dbReference>
<dbReference type="GO" id="GO:0006508">
    <property type="term" value="P:proteolysis"/>
    <property type="evidence" value="ECO:0007669"/>
    <property type="project" value="InterPro"/>
</dbReference>
<dbReference type="eggNOG" id="COG2355">
    <property type="taxonomic scope" value="Bacteria"/>
</dbReference>
<dbReference type="RefSeq" id="WP_009762647.1">
    <property type="nucleotide sequence ID" value="NZ_CP141050.1"/>
</dbReference>
<dbReference type="PROSITE" id="PS51365">
    <property type="entry name" value="RENAL_DIPEPTIDASE_2"/>
    <property type="match status" value="1"/>
</dbReference>
<evidence type="ECO:0000313" key="1">
    <source>
        <dbReference type="EMBL" id="EIM26596.1"/>
    </source>
</evidence>
<protein>
    <submittedName>
        <fullName evidence="1">Zn-dependent dipeptidase, microsomal dipeptidase</fullName>
    </submittedName>
</protein>
<dbReference type="PROSITE" id="PS00869">
    <property type="entry name" value="RENAL_DIPEPTIDASE_1"/>
    <property type="match status" value="1"/>
</dbReference>
<dbReference type="CDD" id="cd01301">
    <property type="entry name" value="rDP_like"/>
    <property type="match status" value="1"/>
</dbReference>
<keyword evidence="2" id="KW-1185">Reference proteome</keyword>
<name>I4YRK4_9HYPH</name>
<reference evidence="1 2" key="1">
    <citation type="submission" date="2012-02" db="EMBL/GenBank/DDBJ databases">
        <title>Improved High-Quality Draft sequence of Microvirga sp. WSM3557.</title>
        <authorList>
            <consortium name="US DOE Joint Genome Institute"/>
            <person name="Lucas S."/>
            <person name="Han J."/>
            <person name="Lapidus A."/>
            <person name="Cheng J.-F."/>
            <person name="Goodwin L."/>
            <person name="Pitluck S."/>
            <person name="Peters L."/>
            <person name="Zhang X."/>
            <person name="Detter J.C."/>
            <person name="Han C."/>
            <person name="Tapia R."/>
            <person name="Land M."/>
            <person name="Hauser L."/>
            <person name="Kyrpides N."/>
            <person name="Ivanova N."/>
            <person name="Pagani I."/>
            <person name="Brau L."/>
            <person name="Yates R."/>
            <person name="O'Hara G."/>
            <person name="Rui T."/>
            <person name="Howieson J."/>
            <person name="Reeve W."/>
            <person name="Woyke T."/>
        </authorList>
    </citation>
    <scope>NUCLEOTIDE SEQUENCE [LARGE SCALE GENOMIC DNA]</scope>
    <source>
        <strain evidence="1 2">WSM3557</strain>
    </source>
</reference>
<sequence length="348" mass="37969">MIPETRIPVFDGHNDVLLRLWKSGKKTAELDFLKEGTSGHLDLPRARVGGFAGGLFAVYIPSSADGVGSDGKPQALPPSLAEAQAATYELISLLVRMERASEGGIRICRSGRDIRAAMAGGALAVVFHVEGAEMIDPDLKMLDVLYQAGLRSIGPVWSRSNIFGHGVPFRFPSSPDIGPGLTDQGRELVRACNKLRILIDLSHFNEQGFWDVAALSDAPLVASHSNVHALTPHSRNLTNRQLDAIRDSDGFVGVNFGTMFMRADGRKDPDTKLDELVNHIDYLVDRIGLERVGFGSDFDGTTVPIDLSDVSRLPALVDLLKSRGYDDAAVRKICAENWIRVLERTWGE</sequence>
<evidence type="ECO:0000313" key="2">
    <source>
        <dbReference type="Proteomes" id="UP000003947"/>
    </source>
</evidence>
<proteinExistence type="predicted"/>
<accession>I4YRK4</accession>
<dbReference type="Gene3D" id="3.20.20.140">
    <property type="entry name" value="Metal-dependent hydrolases"/>
    <property type="match status" value="1"/>
</dbReference>
<dbReference type="EMBL" id="JH660645">
    <property type="protein sequence ID" value="EIM26596.1"/>
    <property type="molecule type" value="Genomic_DNA"/>
</dbReference>
<dbReference type="GO" id="GO:0070573">
    <property type="term" value="F:metallodipeptidase activity"/>
    <property type="evidence" value="ECO:0007669"/>
    <property type="project" value="InterPro"/>
</dbReference>
<dbReference type="PANTHER" id="PTHR10443:SF12">
    <property type="entry name" value="DIPEPTIDASE"/>
    <property type="match status" value="1"/>
</dbReference>
<organism evidence="1 2">
    <name type="scientific">Microvirga lotononidis</name>
    <dbReference type="NCBI Taxonomy" id="864069"/>
    <lineage>
        <taxon>Bacteria</taxon>
        <taxon>Pseudomonadati</taxon>
        <taxon>Pseudomonadota</taxon>
        <taxon>Alphaproteobacteria</taxon>
        <taxon>Hyphomicrobiales</taxon>
        <taxon>Methylobacteriaceae</taxon>
        <taxon>Microvirga</taxon>
    </lineage>
</organism>
<dbReference type="Pfam" id="PF01244">
    <property type="entry name" value="Peptidase_M19"/>
    <property type="match status" value="1"/>
</dbReference>